<dbReference type="RefSeq" id="XP_016264612.1">
    <property type="nucleotide sequence ID" value="XM_016403607.1"/>
</dbReference>
<protein>
    <submittedName>
        <fullName evidence="1">Uncharacterized protein</fullName>
    </submittedName>
</protein>
<evidence type="ECO:0000313" key="2">
    <source>
        <dbReference type="Proteomes" id="UP000053342"/>
    </source>
</evidence>
<gene>
    <name evidence="1" type="ORF">PV06_02869</name>
</gene>
<dbReference type="EMBL" id="KN847334">
    <property type="protein sequence ID" value="KIW44396.1"/>
    <property type="molecule type" value="Genomic_DNA"/>
</dbReference>
<dbReference type="VEuPathDB" id="FungiDB:PV06_02869"/>
<name>A0A0D2AX78_9EURO</name>
<proteinExistence type="predicted"/>
<dbReference type="AlphaFoldDB" id="A0A0D2AX78"/>
<accession>A0A0D2AX78</accession>
<dbReference type="STRING" id="215243.A0A0D2AX78"/>
<evidence type="ECO:0000313" key="1">
    <source>
        <dbReference type="EMBL" id="KIW44396.1"/>
    </source>
</evidence>
<reference evidence="1 2" key="1">
    <citation type="submission" date="2015-01" db="EMBL/GenBank/DDBJ databases">
        <title>The Genome Sequence of Exophiala oligosperma CBS72588.</title>
        <authorList>
            <consortium name="The Broad Institute Genomics Platform"/>
            <person name="Cuomo C."/>
            <person name="de Hoog S."/>
            <person name="Gorbushina A."/>
            <person name="Stielow B."/>
            <person name="Teixiera M."/>
            <person name="Abouelleil A."/>
            <person name="Chapman S.B."/>
            <person name="Priest M."/>
            <person name="Young S.K."/>
            <person name="Wortman J."/>
            <person name="Nusbaum C."/>
            <person name="Birren B."/>
        </authorList>
    </citation>
    <scope>NUCLEOTIDE SEQUENCE [LARGE SCALE GENOMIC DNA]</scope>
    <source>
        <strain evidence="1 2">CBS 72588</strain>
    </source>
</reference>
<dbReference type="Proteomes" id="UP000053342">
    <property type="component" value="Unassembled WGS sequence"/>
</dbReference>
<dbReference type="OrthoDB" id="3793606at2759"/>
<keyword evidence="2" id="KW-1185">Reference proteome</keyword>
<organism evidence="1 2">
    <name type="scientific">Exophiala oligosperma</name>
    <dbReference type="NCBI Taxonomy" id="215243"/>
    <lineage>
        <taxon>Eukaryota</taxon>
        <taxon>Fungi</taxon>
        <taxon>Dikarya</taxon>
        <taxon>Ascomycota</taxon>
        <taxon>Pezizomycotina</taxon>
        <taxon>Eurotiomycetes</taxon>
        <taxon>Chaetothyriomycetidae</taxon>
        <taxon>Chaetothyriales</taxon>
        <taxon>Herpotrichiellaceae</taxon>
        <taxon>Exophiala</taxon>
    </lineage>
</organism>
<dbReference type="HOGENOM" id="CLU_1015751_0_0_1"/>
<sequence>MDVPRVLLETRAKHSFRYEDGYDGVASDDLLTLLRITREATLSLEEELSRRRNFELDVSDKVKSCIRKLRSSIDTLNVTERFEDPSKQLPAAIKALKGDSTERKTTTYKQFLEDVQKQCSPGAVVLCAWAIGKGGIVGLKKTERIELLRYLKRHVSQFKHPTLDEVASGSRIGTTAGNPIGTASTIHPLPVERQIEYKYSEADVDLLPLIGNDLLSALKTSRQWEWELQTGHLHRTTDCIAGLTPRTRGDIALHLLLGFEEGSKIIERLRMAAV</sequence>
<dbReference type="GeneID" id="27354943"/>